<protein>
    <submittedName>
        <fullName evidence="1">Uncharacterized protein</fullName>
    </submittedName>
</protein>
<comment type="caution">
    <text evidence="1">The sequence shown here is derived from an EMBL/GenBank/DDBJ whole genome shotgun (WGS) entry which is preliminary data.</text>
</comment>
<organism evidence="1 2">
    <name type="scientific">Boeremia exigua</name>
    <dbReference type="NCBI Taxonomy" id="749465"/>
    <lineage>
        <taxon>Eukaryota</taxon>
        <taxon>Fungi</taxon>
        <taxon>Dikarya</taxon>
        <taxon>Ascomycota</taxon>
        <taxon>Pezizomycotina</taxon>
        <taxon>Dothideomycetes</taxon>
        <taxon>Pleosporomycetidae</taxon>
        <taxon>Pleosporales</taxon>
        <taxon>Pleosporineae</taxon>
        <taxon>Didymellaceae</taxon>
        <taxon>Boeremia</taxon>
    </lineage>
</organism>
<sequence length="286" mass="32384">MPKPPPTPRTQIRGKQRNTVFSTPPVTVNLLTSRYVLFKEAELSMSNTDKVVWLWHALTITHTPEDSTKDSTEVDTRDGKWRPIGRAQDGHDRVNSSSTIAQKAFKNGSRVTWNSDSAKPKKPWQVVHHQDFTCVPTHTETTPGCLVNDYTPCKLYFECGNRAIDDTTAICQFHNEWIISLVESDFEGFCVVKGSKSPLPLRVGIVNSTGEVSATGPICYEYSHISSMAKDIDDGNFLLEWATFECIKKVLRRHYRGEVPTGRTVHEWDQKLRDIGFNKEEDLVVT</sequence>
<reference evidence="1" key="1">
    <citation type="submission" date="2022-11" db="EMBL/GenBank/DDBJ databases">
        <title>Genome Sequence of Boeremia exigua.</title>
        <authorList>
            <person name="Buettner E."/>
        </authorList>
    </citation>
    <scope>NUCLEOTIDE SEQUENCE</scope>
    <source>
        <strain evidence="1">CU02</strain>
    </source>
</reference>
<dbReference type="EMBL" id="JAPHNI010001238">
    <property type="protein sequence ID" value="KAJ8106212.1"/>
    <property type="molecule type" value="Genomic_DNA"/>
</dbReference>
<proteinExistence type="predicted"/>
<dbReference type="Proteomes" id="UP001153331">
    <property type="component" value="Unassembled WGS sequence"/>
</dbReference>
<name>A0ACC2HT03_9PLEO</name>
<gene>
    <name evidence="1" type="ORF">OPT61_g9688</name>
</gene>
<evidence type="ECO:0000313" key="1">
    <source>
        <dbReference type="EMBL" id="KAJ8106212.1"/>
    </source>
</evidence>
<accession>A0ACC2HT03</accession>
<keyword evidence="2" id="KW-1185">Reference proteome</keyword>
<evidence type="ECO:0000313" key="2">
    <source>
        <dbReference type="Proteomes" id="UP001153331"/>
    </source>
</evidence>